<keyword evidence="2" id="KW-0813">Transport</keyword>
<feature type="transmembrane region" description="Helical" evidence="6">
    <location>
        <begin position="284"/>
        <end position="305"/>
    </location>
</feature>
<evidence type="ECO:0000256" key="5">
    <source>
        <dbReference type="ARBA" id="ARBA00023136"/>
    </source>
</evidence>
<keyword evidence="4 6" id="KW-1133">Transmembrane helix</keyword>
<gene>
    <name evidence="7" type="ORF">KUTeg_024732</name>
</gene>
<name>A0ABQ9E190_TEGGR</name>
<feature type="transmembrane region" description="Helical" evidence="6">
    <location>
        <begin position="59"/>
        <end position="87"/>
    </location>
</feature>
<dbReference type="InterPro" id="IPR037272">
    <property type="entry name" value="SNS_sf"/>
</dbReference>
<comment type="subcellular location">
    <subcellularLocation>
        <location evidence="1">Membrane</location>
        <topology evidence="1">Multi-pass membrane protein</topology>
    </subcellularLocation>
</comment>
<dbReference type="PROSITE" id="PS00754">
    <property type="entry name" value="NA_NEUROTRAN_SYMP_2"/>
    <property type="match status" value="1"/>
</dbReference>
<dbReference type="PROSITE" id="PS50267">
    <property type="entry name" value="NA_NEUROTRAN_SYMP_3"/>
    <property type="match status" value="1"/>
</dbReference>
<dbReference type="PANTHER" id="PTHR11616">
    <property type="entry name" value="SODIUM/CHLORIDE DEPENDENT TRANSPORTER"/>
    <property type="match status" value="1"/>
</dbReference>
<reference evidence="7 8" key="1">
    <citation type="submission" date="2022-12" db="EMBL/GenBank/DDBJ databases">
        <title>Chromosome-level genome of Tegillarca granosa.</title>
        <authorList>
            <person name="Kim J."/>
        </authorList>
    </citation>
    <scope>NUCLEOTIDE SEQUENCE [LARGE SCALE GENOMIC DNA]</scope>
    <source>
        <strain evidence="7">Teg-2019</strain>
        <tissue evidence="7">Adductor muscle</tissue>
    </source>
</reference>
<feature type="transmembrane region" description="Helical" evidence="6">
    <location>
        <begin position="20"/>
        <end position="38"/>
    </location>
</feature>
<evidence type="ECO:0000256" key="2">
    <source>
        <dbReference type="ARBA" id="ARBA00022448"/>
    </source>
</evidence>
<evidence type="ECO:0000256" key="3">
    <source>
        <dbReference type="ARBA" id="ARBA00022692"/>
    </source>
</evidence>
<evidence type="ECO:0000256" key="6">
    <source>
        <dbReference type="SAM" id="Phobius"/>
    </source>
</evidence>
<dbReference type="SUPFAM" id="SSF161070">
    <property type="entry name" value="SNF-like"/>
    <property type="match status" value="1"/>
</dbReference>
<dbReference type="Pfam" id="PF00209">
    <property type="entry name" value="SNF"/>
    <property type="match status" value="1"/>
</dbReference>
<evidence type="ECO:0000256" key="1">
    <source>
        <dbReference type="ARBA" id="ARBA00004141"/>
    </source>
</evidence>
<dbReference type="PRINTS" id="PR00176">
    <property type="entry name" value="NANEUSMPORT"/>
</dbReference>
<feature type="transmembrane region" description="Helical" evidence="6">
    <location>
        <begin position="173"/>
        <end position="192"/>
    </location>
</feature>
<dbReference type="EMBL" id="JARBDR010000923">
    <property type="protein sequence ID" value="KAJ8298201.1"/>
    <property type="molecule type" value="Genomic_DNA"/>
</dbReference>
<feature type="transmembrane region" description="Helical" evidence="6">
    <location>
        <begin position="255"/>
        <end position="272"/>
    </location>
</feature>
<keyword evidence="8" id="KW-1185">Reference proteome</keyword>
<evidence type="ECO:0000313" key="8">
    <source>
        <dbReference type="Proteomes" id="UP001217089"/>
    </source>
</evidence>
<sequence>MKQVENFEEVYTCFTSTGAFLIPYFTCVIVGGIPLFLLEVSVGQFMGVSGLGAWNICPIFQGIGISTTIIVFFLNCYYNVILCWAFYYMFSSFTLELPWATCGNWWNTCACDEFKGQRINRTDLNDTANATFCNITKVEKDGNITQLRLDPVTEFWDNKVLAISDGIEDMGTIKWDLALTLLFAWVVVYLCICKGIKSSGRVMYVTATSPYLFMLALLIRNSLLPGAGDGVLFYLKPDLAKLSDMEVWVDAGTQIFFSYSISLGALTALGSYNEFNHNCYRDSIIFACANSGTSFFAGFIIFTILGHMSYLQNIPISEVAAAGKYK</sequence>
<organism evidence="7 8">
    <name type="scientific">Tegillarca granosa</name>
    <name type="common">Malaysian cockle</name>
    <name type="synonym">Anadara granosa</name>
    <dbReference type="NCBI Taxonomy" id="220873"/>
    <lineage>
        <taxon>Eukaryota</taxon>
        <taxon>Metazoa</taxon>
        <taxon>Spiralia</taxon>
        <taxon>Lophotrochozoa</taxon>
        <taxon>Mollusca</taxon>
        <taxon>Bivalvia</taxon>
        <taxon>Autobranchia</taxon>
        <taxon>Pteriomorphia</taxon>
        <taxon>Arcoida</taxon>
        <taxon>Arcoidea</taxon>
        <taxon>Arcidae</taxon>
        <taxon>Tegillarca</taxon>
    </lineage>
</organism>
<accession>A0ABQ9E190</accession>
<feature type="transmembrane region" description="Helical" evidence="6">
    <location>
        <begin position="212"/>
        <end position="235"/>
    </location>
</feature>
<keyword evidence="3 6" id="KW-0812">Transmembrane</keyword>
<evidence type="ECO:0000256" key="4">
    <source>
        <dbReference type="ARBA" id="ARBA00022989"/>
    </source>
</evidence>
<dbReference type="InterPro" id="IPR000175">
    <property type="entry name" value="Na/ntran_symport"/>
</dbReference>
<comment type="caution">
    <text evidence="7">The sequence shown here is derived from an EMBL/GenBank/DDBJ whole genome shotgun (WGS) entry which is preliminary data.</text>
</comment>
<dbReference type="PANTHER" id="PTHR11616:SF325">
    <property type="entry name" value="TRANSPORTER"/>
    <property type="match status" value="1"/>
</dbReference>
<keyword evidence="5 6" id="KW-0472">Membrane</keyword>
<protein>
    <submittedName>
        <fullName evidence="7">Uncharacterized protein</fullName>
    </submittedName>
</protein>
<proteinExistence type="predicted"/>
<dbReference type="Proteomes" id="UP001217089">
    <property type="component" value="Unassembled WGS sequence"/>
</dbReference>
<evidence type="ECO:0000313" key="7">
    <source>
        <dbReference type="EMBL" id="KAJ8298201.1"/>
    </source>
</evidence>